<keyword evidence="3" id="KW-1185">Reference proteome</keyword>
<accession>A0ABT1XRW1</accession>
<dbReference type="EMBL" id="JANKHH010000005">
    <property type="protein sequence ID" value="MCR2834398.1"/>
    <property type="molecule type" value="Genomic_DNA"/>
</dbReference>
<protein>
    <recommendedName>
        <fullName evidence="4">Acyltransferase</fullName>
    </recommendedName>
</protein>
<organism evidence="2 3">
    <name type="scientific">Parerythrobacter lacustris</name>
    <dbReference type="NCBI Taxonomy" id="2969984"/>
    <lineage>
        <taxon>Bacteria</taxon>
        <taxon>Pseudomonadati</taxon>
        <taxon>Pseudomonadota</taxon>
        <taxon>Alphaproteobacteria</taxon>
        <taxon>Sphingomonadales</taxon>
        <taxon>Erythrobacteraceae</taxon>
        <taxon>Parerythrobacter</taxon>
    </lineage>
</organism>
<comment type="caution">
    <text evidence="2">The sequence shown here is derived from an EMBL/GenBank/DDBJ whole genome shotgun (WGS) entry which is preliminary data.</text>
</comment>
<evidence type="ECO:0008006" key="4">
    <source>
        <dbReference type="Google" id="ProtNLM"/>
    </source>
</evidence>
<dbReference type="Proteomes" id="UP001206067">
    <property type="component" value="Unassembled WGS sequence"/>
</dbReference>
<comment type="similarity">
    <text evidence="1">Belongs to the transferase hexapeptide repeat family.</text>
</comment>
<dbReference type="InterPro" id="IPR011004">
    <property type="entry name" value="Trimer_LpxA-like_sf"/>
</dbReference>
<proteinExistence type="inferred from homology"/>
<evidence type="ECO:0000256" key="1">
    <source>
        <dbReference type="ARBA" id="ARBA00007274"/>
    </source>
</evidence>
<dbReference type="PANTHER" id="PTHR43300">
    <property type="entry name" value="ACETYLTRANSFERASE"/>
    <property type="match status" value="1"/>
</dbReference>
<evidence type="ECO:0000313" key="2">
    <source>
        <dbReference type="EMBL" id="MCR2834398.1"/>
    </source>
</evidence>
<evidence type="ECO:0000313" key="3">
    <source>
        <dbReference type="Proteomes" id="UP001206067"/>
    </source>
</evidence>
<dbReference type="Gene3D" id="2.160.10.10">
    <property type="entry name" value="Hexapeptide repeat proteins"/>
    <property type="match status" value="1"/>
</dbReference>
<name>A0ABT1XRW1_9SPHN</name>
<dbReference type="InterPro" id="IPR001451">
    <property type="entry name" value="Hexapep"/>
</dbReference>
<dbReference type="RefSeq" id="WP_257596201.1">
    <property type="nucleotide sequence ID" value="NZ_JANKHH010000005.1"/>
</dbReference>
<gene>
    <name evidence="2" type="ORF">NSO95_10615</name>
</gene>
<reference evidence="2 3" key="1">
    <citation type="submission" date="2022-08" db="EMBL/GenBank/DDBJ databases">
        <title>Polyphasic taxonomy analysis of Qipengyuania sp.RS5-5.</title>
        <authorList>
            <person name="Xamxidin M."/>
            <person name="Wu M."/>
        </authorList>
    </citation>
    <scope>NUCLEOTIDE SEQUENCE [LARGE SCALE GENOMIC DNA]</scope>
    <source>
        <strain evidence="2 3">RS5-5</strain>
    </source>
</reference>
<dbReference type="SUPFAM" id="SSF51161">
    <property type="entry name" value="Trimeric LpxA-like enzymes"/>
    <property type="match status" value="1"/>
</dbReference>
<dbReference type="InterPro" id="IPR050179">
    <property type="entry name" value="Trans_hexapeptide_repeat"/>
</dbReference>
<dbReference type="Pfam" id="PF14602">
    <property type="entry name" value="Hexapep_2"/>
    <property type="match status" value="1"/>
</dbReference>
<sequence length="245" mass="26714">MKFRLILALMLVPFPSIVKRGAYRLLFGYRIGRGVKIGLSAIVAEKCTIGDRTRIGHFNIFYRTRDLRIGSDVIVGIGNRVLGGDLVDIGDRCQIFRFNEINSILDPLVLGEFEPVLRIGAGSVITVNHKIDFNDKVTFGENVVFAGRNSNIWTHNRQKTAPIAIGHNCYVGANVQFVAGSSVGDYCVVALGSVITKKIPGEWQIVGGMPAVAIKPLDEESKILVTYPTRPDLEGDGSSMALPEA</sequence>